<sequence length="195" mass="22110">MTLEEKIENLQAASMEEARAQGNAIIQNHKEALEKLYNEHTETALRQAELKLKAETANAKHEVNKAMAKSQIDLKREQGKCQTELKNRLFRRVHVLVDEYMQTEAYTELLSSYIHKAMAFAGGEQVTIYINPTDEDKKAELEERTGASLTVSREDFIGGIRAVIHAKNILIDHSFKASLAEEYEKFLFLGGKENA</sequence>
<keyword evidence="1" id="KW-0175">Coiled coil</keyword>
<evidence type="ECO:0000313" key="3">
    <source>
        <dbReference type="EMBL" id="TCS67695.1"/>
    </source>
</evidence>
<protein>
    <recommendedName>
        <fullName evidence="6">Vacuolar-type H+-ATPase subunit E/Vma4</fullName>
    </recommendedName>
</protein>
<keyword evidence="5" id="KW-1185">Reference proteome</keyword>
<dbReference type="GeneID" id="97505884"/>
<dbReference type="AlphaFoldDB" id="A0A4R3JQK2"/>
<accession>A0A4R3JQK2</accession>
<dbReference type="Gene3D" id="3.30.2320.30">
    <property type="entry name" value="ATP synthase, E subunit, C-terminal"/>
    <property type="match status" value="1"/>
</dbReference>
<dbReference type="EMBL" id="SLZV01000015">
    <property type="protein sequence ID" value="TCS67695.1"/>
    <property type="molecule type" value="Genomic_DNA"/>
</dbReference>
<comment type="caution">
    <text evidence="3">The sequence shown here is derived from an EMBL/GenBank/DDBJ whole genome shotgun (WGS) entry which is preliminary data.</text>
</comment>
<evidence type="ECO:0000313" key="5">
    <source>
        <dbReference type="Proteomes" id="UP000702954"/>
    </source>
</evidence>
<dbReference type="SUPFAM" id="SSF160527">
    <property type="entry name" value="V-type ATPase subunit E-like"/>
    <property type="match status" value="1"/>
</dbReference>
<evidence type="ECO:0000313" key="4">
    <source>
        <dbReference type="Proteomes" id="UP000294613"/>
    </source>
</evidence>
<evidence type="ECO:0000256" key="1">
    <source>
        <dbReference type="SAM" id="Coils"/>
    </source>
</evidence>
<proteinExistence type="predicted"/>
<reference evidence="2 5" key="1">
    <citation type="journal article" date="2018" name="Int. J. Syst. Evol. Microbiol.">
        <title>Draft Genome Sequence of Faecalimonas umbilicata JCM 30896T, an Acetate-Producing Bacterium Isolated from Human Feces.</title>
        <authorList>
            <person name="Sakamoto M."/>
            <person name="Ikeyama N."/>
            <person name="Yuki M."/>
            <person name="Ohkuma M."/>
        </authorList>
    </citation>
    <scope>NUCLEOTIDE SEQUENCE [LARGE SCALE GENOMIC DNA]</scope>
    <source>
        <strain evidence="2 5">EGH7</strain>
    </source>
</reference>
<evidence type="ECO:0008006" key="6">
    <source>
        <dbReference type="Google" id="ProtNLM"/>
    </source>
</evidence>
<dbReference type="RefSeq" id="WP_008976941.1">
    <property type="nucleotide sequence ID" value="NZ_AP031411.1"/>
</dbReference>
<dbReference type="Proteomes" id="UP000294613">
    <property type="component" value="Unassembled WGS sequence"/>
</dbReference>
<dbReference type="InterPro" id="IPR038495">
    <property type="entry name" value="ATPase_E_C"/>
</dbReference>
<dbReference type="EMBL" id="BHEO01000005">
    <property type="protein sequence ID" value="GBU04845.1"/>
    <property type="molecule type" value="Genomic_DNA"/>
</dbReference>
<name>A0A4R3JQK2_9FIRM</name>
<dbReference type="Proteomes" id="UP000702954">
    <property type="component" value="Unassembled WGS sequence"/>
</dbReference>
<organism evidence="3 4">
    <name type="scientific">Faecalimonas umbilicata</name>
    <dbReference type="NCBI Taxonomy" id="1912855"/>
    <lineage>
        <taxon>Bacteria</taxon>
        <taxon>Bacillati</taxon>
        <taxon>Bacillota</taxon>
        <taxon>Clostridia</taxon>
        <taxon>Lachnospirales</taxon>
        <taxon>Lachnospiraceae</taxon>
        <taxon>Faecalimonas</taxon>
    </lineage>
</organism>
<evidence type="ECO:0000313" key="2">
    <source>
        <dbReference type="EMBL" id="GBU04845.1"/>
    </source>
</evidence>
<feature type="coiled-coil region" evidence="1">
    <location>
        <begin position="38"/>
        <end position="65"/>
    </location>
</feature>
<gene>
    <name evidence="3" type="ORF">EDD74_11516</name>
    <name evidence="2" type="ORF">FAEUMB_13860</name>
</gene>
<reference evidence="3 4" key="2">
    <citation type="submission" date="2019-03" db="EMBL/GenBank/DDBJ databases">
        <title>Genomic Encyclopedia of Type Strains, Phase IV (KMG-IV): sequencing the most valuable type-strain genomes for metagenomic binning, comparative biology and taxonomic classification.</title>
        <authorList>
            <person name="Goeker M."/>
        </authorList>
    </citation>
    <scope>NUCLEOTIDE SEQUENCE [LARGE SCALE GENOMIC DNA]</scope>
    <source>
        <strain evidence="3 4">DSM 103426</strain>
    </source>
</reference>